<protein>
    <submittedName>
        <fullName evidence="2">Uncharacterized protein</fullName>
    </submittedName>
</protein>
<proteinExistence type="predicted"/>
<sequence length="82" mass="8764">MLSCFLYSALQTLPSRNVLLGRAGRFAAAETPAWQPVSSVDRTPLSSTVQENHQGRGAVAAEQRLTIHSVFVAASPRAPTKS</sequence>
<comment type="caution">
    <text evidence="2">The sequence shown here is derived from an EMBL/GenBank/DDBJ whole genome shotgun (WGS) entry which is preliminary data.</text>
</comment>
<accession>A0A151N030</accession>
<evidence type="ECO:0000313" key="3">
    <source>
        <dbReference type="Proteomes" id="UP000050525"/>
    </source>
</evidence>
<keyword evidence="3" id="KW-1185">Reference proteome</keyword>
<evidence type="ECO:0000256" key="1">
    <source>
        <dbReference type="SAM" id="MobiDB-lite"/>
    </source>
</evidence>
<dbReference type="Proteomes" id="UP000050525">
    <property type="component" value="Unassembled WGS sequence"/>
</dbReference>
<dbReference type="AlphaFoldDB" id="A0A151N030"/>
<feature type="compositionally biased region" description="Polar residues" evidence="1">
    <location>
        <begin position="37"/>
        <end position="52"/>
    </location>
</feature>
<dbReference type="EMBL" id="AKHW03004374">
    <property type="protein sequence ID" value="KYO30019.1"/>
    <property type="molecule type" value="Genomic_DNA"/>
</dbReference>
<organism evidence="2 3">
    <name type="scientific">Alligator mississippiensis</name>
    <name type="common">American alligator</name>
    <dbReference type="NCBI Taxonomy" id="8496"/>
    <lineage>
        <taxon>Eukaryota</taxon>
        <taxon>Metazoa</taxon>
        <taxon>Chordata</taxon>
        <taxon>Craniata</taxon>
        <taxon>Vertebrata</taxon>
        <taxon>Euteleostomi</taxon>
        <taxon>Archelosauria</taxon>
        <taxon>Archosauria</taxon>
        <taxon>Crocodylia</taxon>
        <taxon>Alligatoridae</taxon>
        <taxon>Alligatorinae</taxon>
        <taxon>Alligator</taxon>
    </lineage>
</organism>
<reference evidence="2 3" key="1">
    <citation type="journal article" date="2012" name="Genome Biol.">
        <title>Sequencing three crocodilian genomes to illuminate the evolution of archosaurs and amniotes.</title>
        <authorList>
            <person name="St John J.A."/>
            <person name="Braun E.L."/>
            <person name="Isberg S.R."/>
            <person name="Miles L.G."/>
            <person name="Chong A.Y."/>
            <person name="Gongora J."/>
            <person name="Dalzell P."/>
            <person name="Moran C."/>
            <person name="Bed'hom B."/>
            <person name="Abzhanov A."/>
            <person name="Burgess S.C."/>
            <person name="Cooksey A.M."/>
            <person name="Castoe T.A."/>
            <person name="Crawford N.G."/>
            <person name="Densmore L.D."/>
            <person name="Drew J.C."/>
            <person name="Edwards S.V."/>
            <person name="Faircloth B.C."/>
            <person name="Fujita M.K."/>
            <person name="Greenwold M.J."/>
            <person name="Hoffmann F.G."/>
            <person name="Howard J.M."/>
            <person name="Iguchi T."/>
            <person name="Janes D.E."/>
            <person name="Khan S.Y."/>
            <person name="Kohno S."/>
            <person name="de Koning A.J."/>
            <person name="Lance S.L."/>
            <person name="McCarthy F.M."/>
            <person name="McCormack J.E."/>
            <person name="Merchant M.E."/>
            <person name="Peterson D.G."/>
            <person name="Pollock D.D."/>
            <person name="Pourmand N."/>
            <person name="Raney B.J."/>
            <person name="Roessler K.A."/>
            <person name="Sanford J.R."/>
            <person name="Sawyer R.H."/>
            <person name="Schmidt C.J."/>
            <person name="Triplett E.W."/>
            <person name="Tuberville T.D."/>
            <person name="Venegas-Anaya M."/>
            <person name="Howard J.T."/>
            <person name="Jarvis E.D."/>
            <person name="Guillette L.J.Jr."/>
            <person name="Glenn T.C."/>
            <person name="Green R.E."/>
            <person name="Ray D.A."/>
        </authorList>
    </citation>
    <scope>NUCLEOTIDE SEQUENCE [LARGE SCALE GENOMIC DNA]</scope>
    <source>
        <strain evidence="2">KSC_2009_1</strain>
    </source>
</reference>
<gene>
    <name evidence="2" type="ORF">Y1Q_0000175</name>
</gene>
<name>A0A151N030_ALLMI</name>
<feature type="region of interest" description="Disordered" evidence="1">
    <location>
        <begin position="37"/>
        <end position="58"/>
    </location>
</feature>
<evidence type="ECO:0000313" key="2">
    <source>
        <dbReference type="EMBL" id="KYO30019.1"/>
    </source>
</evidence>